<accession>A0ABT5SRJ5</accession>
<protein>
    <submittedName>
        <fullName evidence="3">Uncharacterized protein</fullName>
    </submittedName>
</protein>
<feature type="compositionally biased region" description="Basic and acidic residues" evidence="2">
    <location>
        <begin position="122"/>
        <end position="131"/>
    </location>
</feature>
<evidence type="ECO:0000313" key="3">
    <source>
        <dbReference type="EMBL" id="MDD7965475.1"/>
    </source>
</evidence>
<evidence type="ECO:0000313" key="4">
    <source>
        <dbReference type="Proteomes" id="UP001300763"/>
    </source>
</evidence>
<reference evidence="3 4" key="1">
    <citation type="submission" date="2023-02" db="EMBL/GenBank/DDBJ databases">
        <title>Genome sequencing required for Actinomycetospora new species description.</title>
        <authorList>
            <person name="Saimee Y."/>
            <person name="Duangmal K."/>
        </authorList>
    </citation>
    <scope>NUCLEOTIDE SEQUENCE [LARGE SCALE GENOMIC DNA]</scope>
    <source>
        <strain evidence="3 4">DW7H6</strain>
    </source>
</reference>
<keyword evidence="1" id="KW-0175">Coiled coil</keyword>
<dbReference type="Proteomes" id="UP001300763">
    <property type="component" value="Unassembled WGS sequence"/>
</dbReference>
<evidence type="ECO:0000256" key="2">
    <source>
        <dbReference type="SAM" id="MobiDB-lite"/>
    </source>
</evidence>
<feature type="coiled-coil region" evidence="1">
    <location>
        <begin position="155"/>
        <end position="182"/>
    </location>
</feature>
<dbReference type="EMBL" id="JAQZAO010000003">
    <property type="protein sequence ID" value="MDD7965475.1"/>
    <property type="molecule type" value="Genomic_DNA"/>
</dbReference>
<proteinExistence type="predicted"/>
<comment type="caution">
    <text evidence="3">The sequence shown here is derived from an EMBL/GenBank/DDBJ whole genome shotgun (WGS) entry which is preliminary data.</text>
</comment>
<evidence type="ECO:0000256" key="1">
    <source>
        <dbReference type="SAM" id="Coils"/>
    </source>
</evidence>
<gene>
    <name evidence="3" type="ORF">PGB27_08935</name>
</gene>
<dbReference type="RefSeq" id="WP_274200016.1">
    <property type="nucleotide sequence ID" value="NZ_JAQZAO010000003.1"/>
</dbReference>
<name>A0ABT5SRJ5_9PSEU</name>
<sequence>MNADEKADQSAGDKDDTPSELARLSCWIRRAERQAEVAGEKKGDLADLSTRYEAARAAYSEAWTAADVAIGAARSDLEAVTKDVGCKLEADAKKRLDTAWTSTAKRLNECAKPDHAPSVPDCKPDTTKEKGETAASLAGRVHDLRVQAEQRQSLVEALLEEIDDLPRRVKDVEDEIAALKSDLAAPSPDLARLYARALVAGWRLDHIHRGFADIDIYVDLVRQATVGLYQLWQAIAILEGRQAYRACLADASPAGPCAVLLADPVADLLKGGTDGGRATGGGGAAAGGVGAAAGLGAAAAPDDDAARGGITGDR</sequence>
<organism evidence="3 4">
    <name type="scientific">Actinomycetospora lemnae</name>
    <dbReference type="NCBI Taxonomy" id="3019891"/>
    <lineage>
        <taxon>Bacteria</taxon>
        <taxon>Bacillati</taxon>
        <taxon>Actinomycetota</taxon>
        <taxon>Actinomycetes</taxon>
        <taxon>Pseudonocardiales</taxon>
        <taxon>Pseudonocardiaceae</taxon>
        <taxon>Actinomycetospora</taxon>
    </lineage>
</organism>
<keyword evidence="4" id="KW-1185">Reference proteome</keyword>
<feature type="region of interest" description="Disordered" evidence="2">
    <location>
        <begin position="111"/>
        <end position="131"/>
    </location>
</feature>